<reference evidence="3" key="3">
    <citation type="submission" date="2016-03" db="UniProtKB">
        <authorList>
            <consortium name="EnsemblProtists"/>
        </authorList>
    </citation>
    <scope>IDENTIFICATION</scope>
</reference>
<dbReference type="RefSeq" id="XP_005838272.1">
    <property type="nucleotide sequence ID" value="XM_005838215.1"/>
</dbReference>
<evidence type="ECO:0000313" key="3">
    <source>
        <dbReference type="EnsemblProtists" id="EKX51292"/>
    </source>
</evidence>
<reference evidence="4" key="2">
    <citation type="submission" date="2012-11" db="EMBL/GenBank/DDBJ databases">
        <authorList>
            <person name="Kuo A."/>
            <person name="Curtis B.A."/>
            <person name="Tanifuji G."/>
            <person name="Burki F."/>
            <person name="Gruber A."/>
            <person name="Irimia M."/>
            <person name="Maruyama S."/>
            <person name="Arias M.C."/>
            <person name="Ball S.G."/>
            <person name="Gile G.H."/>
            <person name="Hirakawa Y."/>
            <person name="Hopkins J.F."/>
            <person name="Rensing S.A."/>
            <person name="Schmutz J."/>
            <person name="Symeonidi A."/>
            <person name="Elias M."/>
            <person name="Eveleigh R.J."/>
            <person name="Herman E.K."/>
            <person name="Klute M.J."/>
            <person name="Nakayama T."/>
            <person name="Obornik M."/>
            <person name="Reyes-Prieto A."/>
            <person name="Armbrust E.V."/>
            <person name="Aves S.J."/>
            <person name="Beiko R.G."/>
            <person name="Coutinho P."/>
            <person name="Dacks J.B."/>
            <person name="Durnford D.G."/>
            <person name="Fast N.M."/>
            <person name="Green B.R."/>
            <person name="Grisdale C."/>
            <person name="Hempe F."/>
            <person name="Henrissat B."/>
            <person name="Hoppner M.P."/>
            <person name="Ishida K.-I."/>
            <person name="Kim E."/>
            <person name="Koreny L."/>
            <person name="Kroth P.G."/>
            <person name="Liu Y."/>
            <person name="Malik S.-B."/>
            <person name="Maier U.G."/>
            <person name="McRose D."/>
            <person name="Mock T."/>
            <person name="Neilson J.A."/>
            <person name="Onodera N.T."/>
            <person name="Poole A.M."/>
            <person name="Pritham E.J."/>
            <person name="Richards T.A."/>
            <person name="Rocap G."/>
            <person name="Roy S.W."/>
            <person name="Sarai C."/>
            <person name="Schaack S."/>
            <person name="Shirato S."/>
            <person name="Slamovits C.H."/>
            <person name="Spencer D.F."/>
            <person name="Suzuki S."/>
            <person name="Worden A.Z."/>
            <person name="Zauner S."/>
            <person name="Barry K."/>
            <person name="Bell C."/>
            <person name="Bharti A.K."/>
            <person name="Crow J.A."/>
            <person name="Grimwood J."/>
            <person name="Kramer R."/>
            <person name="Lindquist E."/>
            <person name="Lucas S."/>
            <person name="Salamov A."/>
            <person name="McFadden G.I."/>
            <person name="Lane C.E."/>
            <person name="Keeling P.J."/>
            <person name="Gray M.W."/>
            <person name="Grigoriev I.V."/>
            <person name="Archibald J.M."/>
        </authorList>
    </citation>
    <scope>NUCLEOTIDE SEQUENCE</scope>
    <source>
        <strain evidence="4">CCMP2712</strain>
    </source>
</reference>
<feature type="region of interest" description="Disordered" evidence="1">
    <location>
        <begin position="167"/>
        <end position="218"/>
    </location>
</feature>
<sequence>MQQWKSGRLHIDYGSLSEQSSSPEASREAFERQLKFKPLPRKALIEANNLLVPATVPPPLSDREKLSRDGMPFVSRHRWCEVRKTGEIASLEEEDSLSQPEGCSPCLSAAFETSHGVHCSATLGDESEQTGRGSFGGRLSVLVVLACSSAHKVAEKGVAMLQQDLQQQSDLNSRPAPFASSGPQRRNAREKSEVLGVSEQMRRGEEGPQTRRPPLETVGPKMSQVAMNLSMFAMMNKNYCDAVNNVGGR</sequence>
<accession>L1JS89</accession>
<name>L1JS89_GUITC</name>
<evidence type="ECO:0000256" key="1">
    <source>
        <dbReference type="SAM" id="MobiDB-lite"/>
    </source>
</evidence>
<dbReference type="EMBL" id="JH992976">
    <property type="protein sequence ID" value="EKX51292.1"/>
    <property type="molecule type" value="Genomic_DNA"/>
</dbReference>
<feature type="compositionally biased region" description="Basic and acidic residues" evidence="1">
    <location>
        <begin position="200"/>
        <end position="209"/>
    </location>
</feature>
<dbReference type="Proteomes" id="UP000011087">
    <property type="component" value="Unassembled WGS sequence"/>
</dbReference>
<gene>
    <name evidence="2" type="ORF">GUITHDRAFT_134774</name>
</gene>
<dbReference type="AlphaFoldDB" id="L1JS89"/>
<keyword evidence="4" id="KW-1185">Reference proteome</keyword>
<dbReference type="GeneID" id="17307722"/>
<proteinExistence type="predicted"/>
<dbReference type="PaxDb" id="55529-EKX51292"/>
<dbReference type="EnsemblProtists" id="EKX51292">
    <property type="protein sequence ID" value="EKX51292"/>
    <property type="gene ID" value="GUITHDRAFT_134774"/>
</dbReference>
<protein>
    <submittedName>
        <fullName evidence="2 3">Uncharacterized protein</fullName>
    </submittedName>
</protein>
<evidence type="ECO:0000313" key="2">
    <source>
        <dbReference type="EMBL" id="EKX51292.1"/>
    </source>
</evidence>
<evidence type="ECO:0000313" key="4">
    <source>
        <dbReference type="Proteomes" id="UP000011087"/>
    </source>
</evidence>
<reference evidence="2 4" key="1">
    <citation type="journal article" date="2012" name="Nature">
        <title>Algal genomes reveal evolutionary mosaicism and the fate of nucleomorphs.</title>
        <authorList>
            <consortium name="DOE Joint Genome Institute"/>
            <person name="Curtis B.A."/>
            <person name="Tanifuji G."/>
            <person name="Burki F."/>
            <person name="Gruber A."/>
            <person name="Irimia M."/>
            <person name="Maruyama S."/>
            <person name="Arias M.C."/>
            <person name="Ball S.G."/>
            <person name="Gile G.H."/>
            <person name="Hirakawa Y."/>
            <person name="Hopkins J.F."/>
            <person name="Kuo A."/>
            <person name="Rensing S.A."/>
            <person name="Schmutz J."/>
            <person name="Symeonidi A."/>
            <person name="Elias M."/>
            <person name="Eveleigh R.J."/>
            <person name="Herman E.K."/>
            <person name="Klute M.J."/>
            <person name="Nakayama T."/>
            <person name="Obornik M."/>
            <person name="Reyes-Prieto A."/>
            <person name="Armbrust E.V."/>
            <person name="Aves S.J."/>
            <person name="Beiko R.G."/>
            <person name="Coutinho P."/>
            <person name="Dacks J.B."/>
            <person name="Durnford D.G."/>
            <person name="Fast N.M."/>
            <person name="Green B.R."/>
            <person name="Grisdale C.J."/>
            <person name="Hempel F."/>
            <person name="Henrissat B."/>
            <person name="Hoppner M.P."/>
            <person name="Ishida K."/>
            <person name="Kim E."/>
            <person name="Koreny L."/>
            <person name="Kroth P.G."/>
            <person name="Liu Y."/>
            <person name="Malik S.B."/>
            <person name="Maier U.G."/>
            <person name="McRose D."/>
            <person name="Mock T."/>
            <person name="Neilson J.A."/>
            <person name="Onodera N.T."/>
            <person name="Poole A.M."/>
            <person name="Pritham E.J."/>
            <person name="Richards T.A."/>
            <person name="Rocap G."/>
            <person name="Roy S.W."/>
            <person name="Sarai C."/>
            <person name="Schaack S."/>
            <person name="Shirato S."/>
            <person name="Slamovits C.H."/>
            <person name="Spencer D.F."/>
            <person name="Suzuki S."/>
            <person name="Worden A.Z."/>
            <person name="Zauner S."/>
            <person name="Barry K."/>
            <person name="Bell C."/>
            <person name="Bharti A.K."/>
            <person name="Crow J.A."/>
            <person name="Grimwood J."/>
            <person name="Kramer R."/>
            <person name="Lindquist E."/>
            <person name="Lucas S."/>
            <person name="Salamov A."/>
            <person name="McFadden G.I."/>
            <person name="Lane C.E."/>
            <person name="Keeling P.J."/>
            <person name="Gray M.W."/>
            <person name="Grigoriev I.V."/>
            <person name="Archibald J.M."/>
        </authorList>
    </citation>
    <scope>NUCLEOTIDE SEQUENCE</scope>
    <source>
        <strain evidence="2 4">CCMP2712</strain>
    </source>
</reference>
<dbReference type="KEGG" id="gtt:GUITHDRAFT_134774"/>
<dbReference type="HOGENOM" id="CLU_1117485_0_0_1"/>
<feature type="compositionally biased region" description="Low complexity" evidence="1">
    <location>
        <begin position="15"/>
        <end position="24"/>
    </location>
</feature>
<organism evidence="2">
    <name type="scientific">Guillardia theta (strain CCMP2712)</name>
    <name type="common">Cryptophyte</name>
    <dbReference type="NCBI Taxonomy" id="905079"/>
    <lineage>
        <taxon>Eukaryota</taxon>
        <taxon>Cryptophyceae</taxon>
        <taxon>Pyrenomonadales</taxon>
        <taxon>Geminigeraceae</taxon>
        <taxon>Guillardia</taxon>
    </lineage>
</organism>
<feature type="region of interest" description="Disordered" evidence="1">
    <location>
        <begin position="1"/>
        <end position="29"/>
    </location>
</feature>